<dbReference type="PANTHER" id="PTHR43527">
    <property type="entry name" value="4-DIPHOSPHOCYTIDYL-2-C-METHYL-D-ERYTHRITOL KINASE, CHLOROPLASTIC"/>
    <property type="match status" value="1"/>
</dbReference>
<evidence type="ECO:0000259" key="6">
    <source>
        <dbReference type="Pfam" id="PF08544"/>
    </source>
</evidence>
<evidence type="ECO:0000256" key="2">
    <source>
        <dbReference type="ARBA" id="ARBA00022741"/>
    </source>
</evidence>
<dbReference type="SUPFAM" id="SSF54211">
    <property type="entry name" value="Ribosomal protein S5 domain 2-like"/>
    <property type="match status" value="1"/>
</dbReference>
<dbReference type="Gene3D" id="3.30.230.10">
    <property type="match status" value="1"/>
</dbReference>
<keyword evidence="3 7" id="KW-0418">Kinase</keyword>
<gene>
    <name evidence="7" type="ORF">OXH55_16145</name>
</gene>
<keyword evidence="8" id="KW-1185">Reference proteome</keyword>
<dbReference type="GO" id="GO:0016301">
    <property type="term" value="F:kinase activity"/>
    <property type="evidence" value="ECO:0007669"/>
    <property type="project" value="UniProtKB-KW"/>
</dbReference>
<comment type="caution">
    <text evidence="7">The sequence shown here is derived from an EMBL/GenBank/DDBJ whole genome shotgun (WGS) entry which is preliminary data.</text>
</comment>
<dbReference type="InterPro" id="IPR006204">
    <property type="entry name" value="GHMP_kinase_N_dom"/>
</dbReference>
<evidence type="ECO:0000256" key="4">
    <source>
        <dbReference type="ARBA" id="ARBA00022840"/>
    </source>
</evidence>
<dbReference type="InterPro" id="IPR013750">
    <property type="entry name" value="GHMP_kinase_C_dom"/>
</dbReference>
<accession>A0ABT4CSW8</accession>
<dbReference type="Pfam" id="PF08544">
    <property type="entry name" value="GHMP_kinases_C"/>
    <property type="match status" value="1"/>
</dbReference>
<protein>
    <submittedName>
        <fullName evidence="7">Kinase</fullName>
    </submittedName>
</protein>
<dbReference type="InterPro" id="IPR020568">
    <property type="entry name" value="Ribosomal_Su5_D2-typ_SF"/>
</dbReference>
<name>A0ABT4CSW8_9CLOT</name>
<evidence type="ECO:0000256" key="1">
    <source>
        <dbReference type="ARBA" id="ARBA00022679"/>
    </source>
</evidence>
<feature type="domain" description="GHMP kinase N-terminal" evidence="5">
    <location>
        <begin position="55"/>
        <end position="121"/>
    </location>
</feature>
<dbReference type="InterPro" id="IPR014721">
    <property type="entry name" value="Ribsml_uS5_D2-typ_fold_subgr"/>
</dbReference>
<dbReference type="InterPro" id="IPR012363">
    <property type="entry name" value="PduX"/>
</dbReference>
<dbReference type="EMBL" id="JAPQES010000006">
    <property type="protein sequence ID" value="MCY6372162.1"/>
    <property type="molecule type" value="Genomic_DNA"/>
</dbReference>
<evidence type="ECO:0000256" key="3">
    <source>
        <dbReference type="ARBA" id="ARBA00022777"/>
    </source>
</evidence>
<reference evidence="7" key="1">
    <citation type="submission" date="2022-12" db="EMBL/GenBank/DDBJ databases">
        <authorList>
            <person name="Wang J."/>
        </authorList>
    </citation>
    <scope>NUCLEOTIDE SEQUENCE</scope>
    <source>
        <strain evidence="7">HY-42-06</strain>
    </source>
</reference>
<evidence type="ECO:0000259" key="5">
    <source>
        <dbReference type="Pfam" id="PF00288"/>
    </source>
</evidence>
<keyword evidence="2" id="KW-0547">Nucleotide-binding</keyword>
<keyword evidence="1" id="KW-0808">Transferase</keyword>
<evidence type="ECO:0000313" key="7">
    <source>
        <dbReference type="EMBL" id="MCY6372162.1"/>
    </source>
</evidence>
<evidence type="ECO:0000313" key="8">
    <source>
        <dbReference type="Proteomes" id="UP001079657"/>
    </source>
</evidence>
<organism evidence="7 8">
    <name type="scientific">Clostridium ganghwense</name>
    <dbReference type="NCBI Taxonomy" id="312089"/>
    <lineage>
        <taxon>Bacteria</taxon>
        <taxon>Bacillati</taxon>
        <taxon>Bacillota</taxon>
        <taxon>Clostridia</taxon>
        <taxon>Eubacteriales</taxon>
        <taxon>Clostridiaceae</taxon>
        <taxon>Clostridium</taxon>
    </lineage>
</organism>
<dbReference type="Pfam" id="PF00288">
    <property type="entry name" value="GHMP_kinases_N"/>
    <property type="match status" value="1"/>
</dbReference>
<dbReference type="PIRSF" id="PIRSF033887">
    <property type="entry name" value="PduX"/>
    <property type="match status" value="1"/>
</dbReference>
<dbReference type="PANTHER" id="PTHR43527:SF1">
    <property type="entry name" value="L-THREONINE KINASE"/>
    <property type="match status" value="1"/>
</dbReference>
<proteinExistence type="predicted"/>
<sequence>MEVVTYYPGSIGEILQGNLNGKDVLLSCPINLFTKVKVFECNRIKRGLHSKSFRLLENLLNKWNLEEYINNLDINIESNIPRGKGFASSTADLCGTYYSLIKLFNREFDEDELVRECIKIEPTDSIIFNKMTIFDYKNGTFKECIGDYLEFYLLVFEGQNIVNTVEFNKKVSVPLSSIDDIIEDLKEGIRQKDIKKIAEVSTESIIRNQNRLKYDILWDIIRLKDITGGLGIVGAHSGDLMAVIYDDLEKAQRALNKTKSSKGYKRYILKSVQLNE</sequence>
<feature type="domain" description="GHMP kinase C-terminal" evidence="6">
    <location>
        <begin position="186"/>
        <end position="257"/>
    </location>
</feature>
<keyword evidence="4" id="KW-0067">ATP-binding</keyword>
<dbReference type="RefSeq" id="WP_268051096.1">
    <property type="nucleotide sequence ID" value="NZ_JAPQES010000006.1"/>
</dbReference>
<dbReference type="Proteomes" id="UP001079657">
    <property type="component" value="Unassembled WGS sequence"/>
</dbReference>